<evidence type="ECO:0000313" key="4">
    <source>
        <dbReference type="Proteomes" id="UP000675747"/>
    </source>
</evidence>
<proteinExistence type="predicted"/>
<dbReference type="Pfam" id="PF07301">
    <property type="entry name" value="DUF1453"/>
    <property type="match status" value="1"/>
</dbReference>
<gene>
    <name evidence="3" type="ORF">KB893_000080</name>
    <name evidence="2" type="ORF">KB893_01305</name>
</gene>
<protein>
    <submittedName>
        <fullName evidence="2">DUF1453 domain-containing protein</fullName>
    </submittedName>
</protein>
<evidence type="ECO:0000313" key="3">
    <source>
        <dbReference type="EMBL" id="MBS7455533.1"/>
    </source>
</evidence>
<comment type="caution">
    <text evidence="2">The sequence shown here is derived from an EMBL/GenBank/DDBJ whole genome shotgun (WGS) entry which is preliminary data.</text>
</comment>
<dbReference type="EMBL" id="JAGQFT010000004">
    <property type="protein sequence ID" value="MBR0561162.1"/>
    <property type="molecule type" value="Genomic_DNA"/>
</dbReference>
<evidence type="ECO:0000256" key="1">
    <source>
        <dbReference type="SAM" id="Phobius"/>
    </source>
</evidence>
<feature type="transmembrane region" description="Helical" evidence="1">
    <location>
        <begin position="74"/>
        <end position="95"/>
    </location>
</feature>
<reference evidence="3 4" key="1">
    <citation type="journal article" date="2021" name="Microbiol. Resour. Announc.">
        <title>Draft Genome Sequence of Coralloluteibacterium stylophorae LMG 29479T.</title>
        <authorList>
            <person name="Karlyshev A.V."/>
            <person name="Kudryashova E.B."/>
            <person name="Ariskina E.V."/>
            <person name="Conroy A.P."/>
            <person name="Abidueva E.Y."/>
        </authorList>
    </citation>
    <scope>NUCLEOTIDE SEQUENCE [LARGE SCALE GENOMIC DNA]</scope>
    <source>
        <strain evidence="3 4">LMG 29479</strain>
    </source>
</reference>
<feature type="transmembrane region" description="Helical" evidence="1">
    <location>
        <begin position="142"/>
        <end position="164"/>
    </location>
</feature>
<evidence type="ECO:0000313" key="2">
    <source>
        <dbReference type="EMBL" id="MBR0561162.1"/>
    </source>
</evidence>
<name>A0A8J7VQG9_9GAMM</name>
<keyword evidence="1" id="KW-0472">Membrane</keyword>
<sequence length="189" mass="20462">MPLLILLLVPLGLVVAWLALLPLGLALRYRAGRMRRVLRRWEVRLNVGVLLVAAALALASAGIAQLWLAHALPSLLTGLACGALLAWPGLALTRFERQDYTVRYTPHAGIALALTLLFALRIGYGFWQLWGGAPRPAEGGTLALVAGAPTALVAGLLIGYHLGYQTGLLRRLPRRLPRMRDGDRDRVVG</sequence>
<dbReference type="InterPro" id="IPR058247">
    <property type="entry name" value="DUF1453"/>
</dbReference>
<keyword evidence="1" id="KW-1133">Transmembrane helix</keyword>
<reference evidence="2" key="2">
    <citation type="submission" date="2021-04" db="EMBL/GenBank/DDBJ databases">
        <authorList>
            <person name="Karlyshev A.V."/>
        </authorList>
    </citation>
    <scope>NUCLEOTIDE SEQUENCE</scope>
    <source>
        <strain evidence="2">LMG 29479</strain>
    </source>
</reference>
<feature type="transmembrane region" description="Helical" evidence="1">
    <location>
        <begin position="47"/>
        <end position="68"/>
    </location>
</feature>
<feature type="transmembrane region" description="Helical" evidence="1">
    <location>
        <begin position="6"/>
        <end position="27"/>
    </location>
</feature>
<feature type="transmembrane region" description="Helical" evidence="1">
    <location>
        <begin position="107"/>
        <end position="130"/>
    </location>
</feature>
<dbReference type="Proteomes" id="UP000675747">
    <property type="component" value="Unassembled WGS sequence"/>
</dbReference>
<organism evidence="2">
    <name type="scientific">Coralloluteibacterium stylophorae</name>
    <dbReference type="NCBI Taxonomy" id="1776034"/>
    <lineage>
        <taxon>Bacteria</taxon>
        <taxon>Pseudomonadati</taxon>
        <taxon>Pseudomonadota</taxon>
        <taxon>Gammaproteobacteria</taxon>
        <taxon>Lysobacterales</taxon>
        <taxon>Lysobacteraceae</taxon>
        <taxon>Coralloluteibacterium</taxon>
    </lineage>
</organism>
<accession>A0A8J7VQG9</accession>
<keyword evidence="4" id="KW-1185">Reference proteome</keyword>
<dbReference type="EMBL" id="JAGQFT020000001">
    <property type="protein sequence ID" value="MBS7455533.1"/>
    <property type="molecule type" value="Genomic_DNA"/>
</dbReference>
<dbReference type="RefSeq" id="WP_211925130.1">
    <property type="nucleotide sequence ID" value="NZ_JAGQFT020000001.1"/>
</dbReference>
<dbReference type="AlphaFoldDB" id="A0A8J7VQG9"/>
<keyword evidence="1" id="KW-0812">Transmembrane</keyword>